<evidence type="ECO:0000256" key="6">
    <source>
        <dbReference type="PIRSR" id="PIRSR602081-2"/>
    </source>
</evidence>
<feature type="site" description="Electron transfer via tryptophanyl radical" evidence="6">
    <location>
        <position position="331"/>
    </location>
</feature>
<keyword evidence="4 7" id="KW-0157">Chromophore</keyword>
<keyword evidence="3 5" id="KW-0274">FAD</keyword>
<dbReference type="Gene3D" id="3.40.50.620">
    <property type="entry name" value="HUPs"/>
    <property type="match status" value="1"/>
</dbReference>
<evidence type="ECO:0000256" key="2">
    <source>
        <dbReference type="ARBA" id="ARBA00022630"/>
    </source>
</evidence>
<evidence type="ECO:0000256" key="4">
    <source>
        <dbReference type="ARBA" id="ARBA00022991"/>
    </source>
</evidence>
<dbReference type="InterPro" id="IPR014133">
    <property type="entry name" value="Cry_DASH"/>
</dbReference>
<gene>
    <name evidence="10" type="ORF">ACFQJC_00555</name>
</gene>
<dbReference type="PANTHER" id="PTHR11455">
    <property type="entry name" value="CRYPTOCHROME"/>
    <property type="match status" value="1"/>
</dbReference>
<feature type="binding site" evidence="5">
    <location>
        <position position="246"/>
    </location>
    <ligand>
        <name>FAD</name>
        <dbReference type="ChEBI" id="CHEBI:57692"/>
    </ligand>
</feature>
<dbReference type="NCBIfam" id="TIGR02765">
    <property type="entry name" value="crypto_DASH"/>
    <property type="match status" value="1"/>
</dbReference>
<keyword evidence="11" id="KW-1185">Reference proteome</keyword>
<comment type="cofactor">
    <cofactor evidence="7">
        <name>(6R)-5,10-methylene-5,6,7,8-tetrahydrofolate</name>
        <dbReference type="ChEBI" id="CHEBI:15636"/>
    </cofactor>
    <text evidence="7">Binds 1 5,10-methenyltetrahydrofolate (MTHF) per subunit.</text>
</comment>
<dbReference type="InterPro" id="IPR006050">
    <property type="entry name" value="DNA_photolyase_N"/>
</dbReference>
<feature type="binding site" evidence="5">
    <location>
        <begin position="299"/>
        <end position="306"/>
    </location>
    <ligand>
        <name>FAD</name>
        <dbReference type="ChEBI" id="CHEBI:57692"/>
    </ligand>
</feature>
<dbReference type="Gene3D" id="1.10.579.10">
    <property type="entry name" value="DNA Cyclobutane Dipyrimidine Photolyase, subunit A, domain 3"/>
    <property type="match status" value="1"/>
</dbReference>
<dbReference type="Proteomes" id="UP001596481">
    <property type="component" value="Unassembled WGS sequence"/>
</dbReference>
<dbReference type="InterPro" id="IPR036134">
    <property type="entry name" value="Crypto/Photolyase_FAD-like_sf"/>
</dbReference>
<comment type="caution">
    <text evidence="10">The sequence shown here is derived from an EMBL/GenBank/DDBJ whole genome shotgun (WGS) entry which is preliminary data.</text>
</comment>
<evidence type="ECO:0000256" key="5">
    <source>
        <dbReference type="PIRSR" id="PIRSR602081-1"/>
    </source>
</evidence>
<sequence length="490" mass="56039">MSHTTSLVWFRRDLRVHDNEALVEACAADNAVPVYCFDPRDYGTRPYGGSESFEFRKTGPHRLRFRLESVAALRDALRDHGTDLLVRVGRPEHVVPELATAVDADFVTMHTWPTTEELQVETAVKDALVEAGIDARRYWGHTLTHLDDLPMDYRDLPDTYTTFRNAVEQGVPMREPLHTPAIPSLPSDAPESGAIPDPSDLDPSFSADSELPAPPAKSVLPFDGGESAALERVESYIWDGDHLREYKQTRNGMLGADYSSKFSPWLNEGCLSPRYVQSEVERYEDARVKNDSTYWLTFELRWRDFFQFQFAKHGGDFFQQGGIRHRTDIDWRDDEAQFERWTAGETGIPFVDANMRELNETGYMSNRGRQNAASFLANNLRLDWRRGAAYFETQLVDYDPAVNYGNWAYIAGVGNDSRDRYFNINKQAKRYDPDAAYIKHWLPELDALPPASARAPWRLTPEERADYGVQLGVDYPEPMVELEASYEKLR</sequence>
<feature type="binding site" evidence="5">
    <location>
        <begin position="397"/>
        <end position="399"/>
    </location>
    <ligand>
        <name>FAD</name>
        <dbReference type="ChEBI" id="CHEBI:57692"/>
    </ligand>
</feature>
<accession>A0ABD5Z9W7</accession>
<dbReference type="PRINTS" id="PR00147">
    <property type="entry name" value="DNAPHOTLYASE"/>
</dbReference>
<dbReference type="EMBL" id="JBHTAA010000001">
    <property type="protein sequence ID" value="MFC7201993.1"/>
    <property type="molecule type" value="Genomic_DNA"/>
</dbReference>
<evidence type="ECO:0000313" key="10">
    <source>
        <dbReference type="EMBL" id="MFC7201993.1"/>
    </source>
</evidence>
<keyword evidence="2 5" id="KW-0285">Flavoprotein</keyword>
<reference evidence="10 11" key="1">
    <citation type="journal article" date="2019" name="Int. J. Syst. Evol. Microbiol.">
        <title>The Global Catalogue of Microorganisms (GCM) 10K type strain sequencing project: providing services to taxonomists for standard genome sequencing and annotation.</title>
        <authorList>
            <consortium name="The Broad Institute Genomics Platform"/>
            <consortium name="The Broad Institute Genome Sequencing Center for Infectious Disease"/>
            <person name="Wu L."/>
            <person name="Ma J."/>
        </authorList>
    </citation>
    <scope>NUCLEOTIDE SEQUENCE [LARGE SCALE GENOMIC DNA]</scope>
    <source>
        <strain evidence="10 11">DSM 29988</strain>
    </source>
</reference>
<feature type="binding site" evidence="5">
    <location>
        <begin position="259"/>
        <end position="263"/>
    </location>
    <ligand>
        <name>FAD</name>
        <dbReference type="ChEBI" id="CHEBI:57692"/>
    </ligand>
</feature>
<evidence type="ECO:0000256" key="1">
    <source>
        <dbReference type="ARBA" id="ARBA00005862"/>
    </source>
</evidence>
<evidence type="ECO:0000256" key="3">
    <source>
        <dbReference type="ARBA" id="ARBA00022827"/>
    </source>
</evidence>
<protein>
    <recommendedName>
        <fullName evidence="7">Cryptochrome DASH</fullName>
    </recommendedName>
</protein>
<dbReference type="Pfam" id="PF03441">
    <property type="entry name" value="FAD_binding_7"/>
    <property type="match status" value="1"/>
</dbReference>
<comment type="similarity">
    <text evidence="1 7">Belongs to the DNA photolyase class-1 family.</text>
</comment>
<dbReference type="AlphaFoldDB" id="A0ABD5Z9W7"/>
<feature type="site" description="Electron transfer via tryptophanyl radical" evidence="6">
    <location>
        <position position="407"/>
    </location>
</feature>
<dbReference type="RefSeq" id="WP_390221299.1">
    <property type="nucleotide sequence ID" value="NZ_JBHTAA010000001.1"/>
</dbReference>
<dbReference type="PANTHER" id="PTHR11455:SF22">
    <property type="entry name" value="CRYPTOCHROME DASH"/>
    <property type="match status" value="1"/>
</dbReference>
<organism evidence="10 11">
    <name type="scientific">Haloferax namakaokahaiae</name>
    <dbReference type="NCBI Taxonomy" id="1748331"/>
    <lineage>
        <taxon>Archaea</taxon>
        <taxon>Methanobacteriati</taxon>
        <taxon>Methanobacteriota</taxon>
        <taxon>Stenosarchaea group</taxon>
        <taxon>Halobacteria</taxon>
        <taxon>Halobacteriales</taxon>
        <taxon>Haloferacaceae</taxon>
        <taxon>Haloferax</taxon>
    </lineage>
</organism>
<dbReference type="Pfam" id="PF00875">
    <property type="entry name" value="DNA_photolyase"/>
    <property type="match status" value="1"/>
</dbReference>
<feature type="site" description="Electron transfer via tryptophanyl radical" evidence="6">
    <location>
        <position position="384"/>
    </location>
</feature>
<dbReference type="InterPro" id="IPR036155">
    <property type="entry name" value="Crypto/Photolyase_N_sf"/>
</dbReference>
<dbReference type="InterPro" id="IPR005101">
    <property type="entry name" value="Cryptochr/Photolyase_FAD-bd"/>
</dbReference>
<feature type="domain" description="Photolyase/cryptochrome alpha/beta" evidence="9">
    <location>
        <begin position="4"/>
        <end position="143"/>
    </location>
</feature>
<evidence type="ECO:0000259" key="9">
    <source>
        <dbReference type="PROSITE" id="PS51645"/>
    </source>
</evidence>
<dbReference type="SUPFAM" id="SSF52425">
    <property type="entry name" value="Cryptochrome/photolyase, N-terminal domain"/>
    <property type="match status" value="1"/>
</dbReference>
<dbReference type="InterPro" id="IPR002081">
    <property type="entry name" value="Cryptochrome/DNA_photolyase_1"/>
</dbReference>
<name>A0ABD5Z9W7_9EURY</name>
<dbReference type="InterPro" id="IPR014729">
    <property type="entry name" value="Rossmann-like_a/b/a_fold"/>
</dbReference>
<dbReference type="PROSITE" id="PS51645">
    <property type="entry name" value="PHR_CRY_ALPHA_BETA"/>
    <property type="match status" value="1"/>
</dbReference>
<proteinExistence type="inferred from homology"/>
<dbReference type="SUPFAM" id="SSF48173">
    <property type="entry name" value="Cryptochrome/photolyase FAD-binding domain"/>
    <property type="match status" value="1"/>
</dbReference>
<comment type="cofactor">
    <cofactor evidence="5 7">
        <name>FAD</name>
        <dbReference type="ChEBI" id="CHEBI:57692"/>
    </cofactor>
    <text evidence="5 7">Binds 1 FAD per subunit.</text>
</comment>
<evidence type="ECO:0000256" key="7">
    <source>
        <dbReference type="RuleBase" id="RU367151"/>
    </source>
</evidence>
<dbReference type="Gene3D" id="1.25.40.80">
    <property type="match status" value="1"/>
</dbReference>
<comment type="function">
    <text evidence="7">May have a photoreceptor function.</text>
</comment>
<evidence type="ECO:0000256" key="8">
    <source>
        <dbReference type="SAM" id="MobiDB-lite"/>
    </source>
</evidence>
<feature type="region of interest" description="Disordered" evidence="8">
    <location>
        <begin position="172"/>
        <end position="222"/>
    </location>
</feature>
<evidence type="ECO:0000313" key="11">
    <source>
        <dbReference type="Proteomes" id="UP001596481"/>
    </source>
</evidence>